<organism evidence="2">
    <name type="scientific">Heterosigma akashiwo</name>
    <name type="common">Chromophytic alga</name>
    <name type="synonym">Heterosigma carterae</name>
    <dbReference type="NCBI Taxonomy" id="2829"/>
    <lineage>
        <taxon>Eukaryota</taxon>
        <taxon>Sar</taxon>
        <taxon>Stramenopiles</taxon>
        <taxon>Ochrophyta</taxon>
        <taxon>Raphidophyceae</taxon>
        <taxon>Chattonellales</taxon>
        <taxon>Chattonellaceae</taxon>
        <taxon>Heterosigma</taxon>
    </lineage>
</organism>
<evidence type="ECO:0000313" key="2">
    <source>
        <dbReference type="EMBL" id="CAE0634899.1"/>
    </source>
</evidence>
<feature type="compositionally biased region" description="Basic and acidic residues" evidence="1">
    <location>
        <begin position="259"/>
        <end position="272"/>
    </location>
</feature>
<protein>
    <submittedName>
        <fullName evidence="2">Uncharacterized protein</fullName>
    </submittedName>
</protein>
<dbReference type="EMBL" id="HBIU01029566">
    <property type="protein sequence ID" value="CAE0634899.1"/>
    <property type="molecule type" value="Transcribed_RNA"/>
</dbReference>
<proteinExistence type="predicted"/>
<evidence type="ECO:0000256" key="1">
    <source>
        <dbReference type="SAM" id="MobiDB-lite"/>
    </source>
</evidence>
<dbReference type="AlphaFoldDB" id="A0A7S4D8H9"/>
<feature type="compositionally biased region" description="Low complexity" evidence="1">
    <location>
        <begin position="243"/>
        <end position="255"/>
    </location>
</feature>
<feature type="region of interest" description="Disordered" evidence="1">
    <location>
        <begin position="243"/>
        <end position="279"/>
    </location>
</feature>
<reference evidence="2" key="1">
    <citation type="submission" date="2021-01" db="EMBL/GenBank/DDBJ databases">
        <authorList>
            <person name="Corre E."/>
            <person name="Pelletier E."/>
            <person name="Niang G."/>
            <person name="Scheremetjew M."/>
            <person name="Finn R."/>
            <person name="Kale V."/>
            <person name="Holt S."/>
            <person name="Cochrane G."/>
            <person name="Meng A."/>
            <person name="Brown T."/>
            <person name="Cohen L."/>
        </authorList>
    </citation>
    <scope>NUCLEOTIDE SEQUENCE</scope>
    <source>
        <strain evidence="2">CCMP3107</strain>
    </source>
</reference>
<name>A0A7S4D8H9_HETAK</name>
<gene>
    <name evidence="2" type="ORF">HAKA00212_LOCUS13639</name>
</gene>
<sequence>MWAFEQHIDEFFADDGDALKPEASTLALQRAVSEKVFEQGLENIAKAVNFNLQDQLSDIERQILGLKTKQQECLRILSVNTDPPLSEDKEYVKVSRIMAKLPAYIEKLRMIRQHGKHINTEVQTLKRRVAQMAKDYRGVDPFQEIGEFFYQVTHPGGVLVRSEPSLAAAPTGTLLPQHTILKVLERVRIIGDDTVYLRIAEGQGWVFEAKKDRVALSRITARMAADRGGMPLAHDVRRDIIYSSTNSSRRNSSGGALHGGEEESSSSKHSNDNLHTLNF</sequence>
<accession>A0A7S4D8H9</accession>